<dbReference type="InterPro" id="IPR011006">
    <property type="entry name" value="CheY-like_superfamily"/>
</dbReference>
<comment type="PTM">
    <text evidence="6">Phosphorylated by CheA. Phosphorylation of the N-terminal regulatory domain activates the methylesterase activity.</text>
</comment>
<dbReference type="Pfam" id="PF01339">
    <property type="entry name" value="CheB_methylest"/>
    <property type="match status" value="1"/>
</dbReference>
<dbReference type="GO" id="GO:0005737">
    <property type="term" value="C:cytoplasm"/>
    <property type="evidence" value="ECO:0007669"/>
    <property type="project" value="UniProtKB-SubCell"/>
</dbReference>
<proteinExistence type="inferred from homology"/>
<accession>A0A4Q7LS67</accession>
<dbReference type="SUPFAM" id="SSF52172">
    <property type="entry name" value="CheY-like"/>
    <property type="match status" value="1"/>
</dbReference>
<dbReference type="OrthoDB" id="9793421at2"/>
<dbReference type="EMBL" id="SGWV01000008">
    <property type="protein sequence ID" value="RZS57152.1"/>
    <property type="molecule type" value="Genomic_DNA"/>
</dbReference>
<dbReference type="CDD" id="cd16432">
    <property type="entry name" value="CheB_Rec"/>
    <property type="match status" value="1"/>
</dbReference>
<dbReference type="HAMAP" id="MF_00099">
    <property type="entry name" value="CheB_chemtxs"/>
    <property type="match status" value="1"/>
</dbReference>
<keyword evidence="2 6" id="KW-0145">Chemotaxis</keyword>
<evidence type="ECO:0000256" key="5">
    <source>
        <dbReference type="ARBA" id="ARBA00048267"/>
    </source>
</evidence>
<organism evidence="12 13">
    <name type="scientific">Sphaerotilus mobilis</name>
    <dbReference type="NCBI Taxonomy" id="47994"/>
    <lineage>
        <taxon>Bacteria</taxon>
        <taxon>Pseudomonadati</taxon>
        <taxon>Pseudomonadota</taxon>
        <taxon>Betaproteobacteria</taxon>
        <taxon>Burkholderiales</taxon>
        <taxon>Sphaerotilaceae</taxon>
        <taxon>Sphaerotilus</taxon>
    </lineage>
</organism>
<evidence type="ECO:0000256" key="4">
    <source>
        <dbReference type="ARBA" id="ARBA00022801"/>
    </source>
</evidence>
<feature type="active site" evidence="6 7">
    <location>
        <position position="329"/>
    </location>
</feature>
<name>A0A4Q7LS67_9BURK</name>
<evidence type="ECO:0000259" key="11">
    <source>
        <dbReference type="PROSITE" id="PS50122"/>
    </source>
</evidence>
<dbReference type="EC" id="3.5.1.44" evidence="6"/>
<dbReference type="InterPro" id="IPR035909">
    <property type="entry name" value="CheB_C"/>
</dbReference>
<dbReference type="InterPro" id="IPR001789">
    <property type="entry name" value="Sig_transdc_resp-reg_receiver"/>
</dbReference>
<dbReference type="PANTHER" id="PTHR42872:SF6">
    <property type="entry name" value="PROTEIN-GLUTAMATE METHYLESTERASE_PROTEIN-GLUTAMINE GLUTAMINASE"/>
    <property type="match status" value="1"/>
</dbReference>
<evidence type="ECO:0000256" key="2">
    <source>
        <dbReference type="ARBA" id="ARBA00022500"/>
    </source>
</evidence>
<dbReference type="Gene3D" id="3.40.50.180">
    <property type="entry name" value="Methylesterase CheB, C-terminal domain"/>
    <property type="match status" value="1"/>
</dbReference>
<reference evidence="12 13" key="1">
    <citation type="submission" date="2019-02" db="EMBL/GenBank/DDBJ databases">
        <title>Genomic Encyclopedia of Type Strains, Phase IV (KMG-IV): sequencing the most valuable type-strain genomes for metagenomic binning, comparative biology and taxonomic classification.</title>
        <authorList>
            <person name="Goeker M."/>
        </authorList>
    </citation>
    <scope>NUCLEOTIDE SEQUENCE [LARGE SCALE GENOMIC DNA]</scope>
    <source>
        <strain evidence="12 13">DSM 10617</strain>
    </source>
</reference>
<dbReference type="SMART" id="SM00448">
    <property type="entry name" value="REC"/>
    <property type="match status" value="1"/>
</dbReference>
<dbReference type="Pfam" id="PF00072">
    <property type="entry name" value="Response_reg"/>
    <property type="match status" value="1"/>
</dbReference>
<comment type="caution">
    <text evidence="12">The sequence shown here is derived from an EMBL/GenBank/DDBJ whole genome shotgun (WGS) entry which is preliminary data.</text>
</comment>
<feature type="compositionally biased region" description="Low complexity" evidence="9">
    <location>
        <begin position="156"/>
        <end position="187"/>
    </location>
</feature>
<keyword evidence="1 6" id="KW-0963">Cytoplasm</keyword>
<dbReference type="NCBIfam" id="NF001965">
    <property type="entry name" value="PRK00742.1"/>
    <property type="match status" value="1"/>
</dbReference>
<comment type="function">
    <text evidence="6">Involved in chemotaxis. Part of a chemotaxis signal transduction system that modulates chemotaxis in response to various stimuli. Catalyzes the demethylation of specific methylglutamate residues introduced into the chemoreceptors (methyl-accepting chemotaxis proteins or MCP) by CheR. Also mediates the irreversible deamidation of specific glutamine residues to glutamic acid.</text>
</comment>
<dbReference type="GO" id="GO:0006935">
    <property type="term" value="P:chemotaxis"/>
    <property type="evidence" value="ECO:0007669"/>
    <property type="project" value="UniProtKB-UniRule"/>
</dbReference>
<dbReference type="RefSeq" id="WP_130481559.1">
    <property type="nucleotide sequence ID" value="NZ_SGWV01000008.1"/>
</dbReference>
<evidence type="ECO:0000256" key="3">
    <source>
        <dbReference type="ARBA" id="ARBA00022553"/>
    </source>
</evidence>
<evidence type="ECO:0000313" key="12">
    <source>
        <dbReference type="EMBL" id="RZS57152.1"/>
    </source>
</evidence>
<dbReference type="PROSITE" id="PS50122">
    <property type="entry name" value="CHEB"/>
    <property type="match status" value="1"/>
</dbReference>
<evidence type="ECO:0000256" key="1">
    <source>
        <dbReference type="ARBA" id="ARBA00022490"/>
    </source>
</evidence>
<evidence type="ECO:0000256" key="9">
    <source>
        <dbReference type="SAM" id="MobiDB-lite"/>
    </source>
</evidence>
<dbReference type="Proteomes" id="UP000293433">
    <property type="component" value="Unassembled WGS sequence"/>
</dbReference>
<dbReference type="PROSITE" id="PS50110">
    <property type="entry name" value="RESPONSE_REGULATORY"/>
    <property type="match status" value="1"/>
</dbReference>
<evidence type="ECO:0000256" key="7">
    <source>
        <dbReference type="PROSITE-ProRule" id="PRU00050"/>
    </source>
</evidence>
<evidence type="ECO:0000313" key="13">
    <source>
        <dbReference type="Proteomes" id="UP000293433"/>
    </source>
</evidence>
<dbReference type="AlphaFoldDB" id="A0A4Q7LS67"/>
<dbReference type="PIRSF" id="PIRSF000876">
    <property type="entry name" value="RR_chemtxs_CheB"/>
    <property type="match status" value="1"/>
</dbReference>
<evidence type="ECO:0000256" key="8">
    <source>
        <dbReference type="PROSITE-ProRule" id="PRU00169"/>
    </source>
</evidence>
<dbReference type="GO" id="GO:0000156">
    <property type="term" value="F:phosphorelay response regulator activity"/>
    <property type="evidence" value="ECO:0007669"/>
    <property type="project" value="InterPro"/>
</dbReference>
<feature type="region of interest" description="Disordered" evidence="9">
    <location>
        <begin position="146"/>
        <end position="201"/>
    </location>
</feature>
<feature type="active site" evidence="6 7">
    <location>
        <position position="232"/>
    </location>
</feature>
<keyword evidence="4 6" id="KW-0378">Hydrolase</keyword>
<keyword evidence="3 6" id="KW-0597">Phosphoprotein</keyword>
<feature type="domain" description="Response regulatory" evidence="10">
    <location>
        <begin position="3"/>
        <end position="118"/>
    </location>
</feature>
<comment type="catalytic activity">
    <reaction evidence="5 6">
        <text>[protein]-L-glutamate 5-O-methyl ester + H2O = L-glutamyl-[protein] + methanol + H(+)</text>
        <dbReference type="Rhea" id="RHEA:23236"/>
        <dbReference type="Rhea" id="RHEA-COMP:10208"/>
        <dbReference type="Rhea" id="RHEA-COMP:10311"/>
        <dbReference type="ChEBI" id="CHEBI:15377"/>
        <dbReference type="ChEBI" id="CHEBI:15378"/>
        <dbReference type="ChEBI" id="CHEBI:17790"/>
        <dbReference type="ChEBI" id="CHEBI:29973"/>
        <dbReference type="ChEBI" id="CHEBI:82795"/>
        <dbReference type="EC" id="3.1.1.61"/>
    </reaction>
</comment>
<evidence type="ECO:0000259" key="10">
    <source>
        <dbReference type="PROSITE" id="PS50110"/>
    </source>
</evidence>
<dbReference type="InterPro" id="IPR000673">
    <property type="entry name" value="Sig_transdc_resp-reg_Me-estase"/>
</dbReference>
<gene>
    <name evidence="6" type="primary">cheB</name>
    <name evidence="12" type="ORF">EV685_1720</name>
</gene>
<dbReference type="GO" id="GO:0008984">
    <property type="term" value="F:protein-glutamate methylesterase activity"/>
    <property type="evidence" value="ECO:0007669"/>
    <property type="project" value="UniProtKB-UniRule"/>
</dbReference>
<dbReference type="SUPFAM" id="SSF52738">
    <property type="entry name" value="Methylesterase CheB, C-terminal domain"/>
    <property type="match status" value="1"/>
</dbReference>
<comment type="subcellular location">
    <subcellularLocation>
        <location evidence="6">Cytoplasm</location>
    </subcellularLocation>
</comment>
<feature type="domain" description="CheB-type methylesterase" evidence="11">
    <location>
        <begin position="191"/>
        <end position="385"/>
    </location>
</feature>
<feature type="modified residue" description="4-aspartylphosphate" evidence="6 8">
    <location>
        <position position="52"/>
    </location>
</feature>
<comment type="catalytic activity">
    <reaction evidence="6">
        <text>L-glutaminyl-[protein] + H2O = L-glutamyl-[protein] + NH4(+)</text>
        <dbReference type="Rhea" id="RHEA:16441"/>
        <dbReference type="Rhea" id="RHEA-COMP:10207"/>
        <dbReference type="Rhea" id="RHEA-COMP:10208"/>
        <dbReference type="ChEBI" id="CHEBI:15377"/>
        <dbReference type="ChEBI" id="CHEBI:28938"/>
        <dbReference type="ChEBI" id="CHEBI:29973"/>
        <dbReference type="ChEBI" id="CHEBI:30011"/>
        <dbReference type="EC" id="3.5.1.44"/>
    </reaction>
</comment>
<dbReference type="EC" id="3.1.1.61" evidence="6"/>
<dbReference type="GO" id="GO:0050568">
    <property type="term" value="F:protein-glutamine glutaminase activity"/>
    <property type="evidence" value="ECO:0007669"/>
    <property type="project" value="UniProtKB-UniRule"/>
</dbReference>
<comment type="similarity">
    <text evidence="6">Belongs to the CheB family.</text>
</comment>
<keyword evidence="13" id="KW-1185">Reference proteome</keyword>
<comment type="domain">
    <text evidence="6">Contains a C-terminal catalytic domain, and an N-terminal region which modulates catalytic activity.</text>
</comment>
<dbReference type="PANTHER" id="PTHR42872">
    <property type="entry name" value="PROTEIN-GLUTAMATE METHYLESTERASE/PROTEIN-GLUTAMINE GLUTAMINASE"/>
    <property type="match status" value="1"/>
</dbReference>
<dbReference type="CDD" id="cd17541">
    <property type="entry name" value="REC_CheB-like"/>
    <property type="match status" value="1"/>
</dbReference>
<sequence length="385" mass="40213">MKKVLVVDDSALMRKLLSGVLVEGGYEVRSARNGTEAVEEVVRWTPDVITLDINMPEMDGLTALSLIMAARPTPVVMVSSLTERGALATFEALALGAVDFIPKPGGTISLHVDDIRAMLLDKVASAARARLGPRAAARPMASSIARPVARPVGNPAAASTTAGRPAAAPAMGKAVEASPRSRGSAASPPSPRAGQVPGLVLVGVSTGGPRTLEDILPRLPANFPWPVLVAQHMPANFTDTFARRMDSLCALNVVEVNTPMALSPGHVYIGRGGTDLTVTDRVGVLHAAPRPETPGVLWHPSVEILVDSAMQHLPAHKLIGVMLTGMGNDGASAMARLHASGGRTIAESADTAVVFGMPQELIERRAATLVLPCTSIASQLRLWLP</sequence>
<dbReference type="Gene3D" id="3.40.50.2300">
    <property type="match status" value="1"/>
</dbReference>
<protein>
    <recommendedName>
        <fullName evidence="6">Protein-glutamate methylesterase/protein-glutamine glutaminase</fullName>
        <ecNumber evidence="6">3.1.1.61</ecNumber>
        <ecNumber evidence="6">3.5.1.44</ecNumber>
    </recommendedName>
</protein>
<evidence type="ECO:0000256" key="6">
    <source>
        <dbReference type="HAMAP-Rule" id="MF_00099"/>
    </source>
</evidence>
<feature type="active site" evidence="6 7">
    <location>
        <position position="205"/>
    </location>
</feature>
<dbReference type="InterPro" id="IPR008248">
    <property type="entry name" value="CheB-like"/>
</dbReference>